<evidence type="ECO:0000256" key="18">
    <source>
        <dbReference type="ARBA" id="ARBA00039600"/>
    </source>
</evidence>
<evidence type="ECO:0000256" key="31">
    <source>
        <dbReference type="ARBA" id="ARBA00048279"/>
    </source>
</evidence>
<comment type="cofactor">
    <cofactor evidence="1">
        <name>Ca(2+)</name>
        <dbReference type="ChEBI" id="CHEBI:29108"/>
    </cofactor>
</comment>
<keyword evidence="12" id="KW-0067">ATP-binding</keyword>
<evidence type="ECO:0000256" key="17">
    <source>
        <dbReference type="ARBA" id="ARBA00023180"/>
    </source>
</evidence>
<comment type="function">
    <text evidence="24">Catalyzes the hydrolysis of both di- and triphosphate nucleotides (NDPs and NTPs) and hydrolyze NTPs to nucleotide monophosphates (NMPs) in two distinct successive phosphate-releasing steps, with NDPs as intermediates and participates in the regulation of extracellular levels of nucleotides. By hydrolyzing proinflammatory ATP and platelet-activating ADP to AMP, it blocks platelet aggregation and supports blood flow.</text>
</comment>
<evidence type="ECO:0000256" key="33">
    <source>
        <dbReference type="ARBA" id="ARBA00048778"/>
    </source>
</evidence>
<comment type="catalytic activity">
    <reaction evidence="39">
        <text>GTP + 2 H2O = GMP + 2 phosphate + 2 H(+)</text>
        <dbReference type="Rhea" id="RHEA:64904"/>
        <dbReference type="ChEBI" id="CHEBI:15377"/>
        <dbReference type="ChEBI" id="CHEBI:15378"/>
        <dbReference type="ChEBI" id="CHEBI:37565"/>
        <dbReference type="ChEBI" id="CHEBI:43474"/>
        <dbReference type="ChEBI" id="CHEBI:58115"/>
    </reaction>
    <physiologicalReaction direction="left-to-right" evidence="39">
        <dbReference type="Rhea" id="RHEA:64905"/>
    </physiologicalReaction>
</comment>
<comment type="catalytic activity">
    <reaction evidence="29">
        <text>CDP + H2O = CMP + phosphate + H(+)</text>
        <dbReference type="Rhea" id="RHEA:64880"/>
        <dbReference type="ChEBI" id="CHEBI:15377"/>
        <dbReference type="ChEBI" id="CHEBI:15378"/>
        <dbReference type="ChEBI" id="CHEBI:43474"/>
        <dbReference type="ChEBI" id="CHEBI:58069"/>
        <dbReference type="ChEBI" id="CHEBI:60377"/>
    </reaction>
    <physiologicalReaction direction="left-to-right" evidence="29">
        <dbReference type="Rhea" id="RHEA:64881"/>
    </physiologicalReaction>
</comment>
<evidence type="ECO:0000256" key="42">
    <source>
        <dbReference type="ARBA" id="ARBA00049526"/>
    </source>
</evidence>
<evidence type="ECO:0000256" key="41">
    <source>
        <dbReference type="ARBA" id="ARBA00049502"/>
    </source>
</evidence>
<comment type="catalytic activity">
    <reaction evidence="33">
        <text>ATP + H2O = ADP + phosphate + H(+)</text>
        <dbReference type="Rhea" id="RHEA:13065"/>
        <dbReference type="ChEBI" id="CHEBI:15377"/>
        <dbReference type="ChEBI" id="CHEBI:15378"/>
        <dbReference type="ChEBI" id="CHEBI:30616"/>
        <dbReference type="ChEBI" id="CHEBI:43474"/>
        <dbReference type="ChEBI" id="CHEBI:456216"/>
    </reaction>
    <physiologicalReaction direction="left-to-right" evidence="33">
        <dbReference type="Rhea" id="RHEA:13066"/>
    </physiologicalReaction>
</comment>
<evidence type="ECO:0000256" key="37">
    <source>
        <dbReference type="ARBA" id="ARBA00049189"/>
    </source>
</evidence>
<evidence type="ECO:0000256" key="24">
    <source>
        <dbReference type="ARBA" id="ARBA00045877"/>
    </source>
</evidence>
<evidence type="ECO:0000256" key="5">
    <source>
        <dbReference type="ARBA" id="ARBA00009283"/>
    </source>
</evidence>
<comment type="catalytic activity">
    <reaction evidence="35">
        <text>CTP + H2O = CDP + phosphate + H(+)</text>
        <dbReference type="Rhea" id="RHEA:29387"/>
        <dbReference type="ChEBI" id="CHEBI:15377"/>
        <dbReference type="ChEBI" id="CHEBI:15378"/>
        <dbReference type="ChEBI" id="CHEBI:37563"/>
        <dbReference type="ChEBI" id="CHEBI:43474"/>
        <dbReference type="ChEBI" id="CHEBI:58069"/>
    </reaction>
    <physiologicalReaction direction="left-to-right" evidence="35">
        <dbReference type="Rhea" id="RHEA:29388"/>
    </physiologicalReaction>
</comment>
<keyword evidence="11" id="KW-0106">Calcium</keyword>
<dbReference type="GO" id="GO:0005524">
    <property type="term" value="F:ATP binding"/>
    <property type="evidence" value="ECO:0007669"/>
    <property type="project" value="UniProtKB-KW"/>
</dbReference>
<dbReference type="AlphaFoldDB" id="A0A643BRL1"/>
<comment type="catalytic activity">
    <reaction evidence="36">
        <text>GTP + H2O = GDP + phosphate + H(+)</text>
        <dbReference type="Rhea" id="RHEA:19669"/>
        <dbReference type="ChEBI" id="CHEBI:15377"/>
        <dbReference type="ChEBI" id="CHEBI:15378"/>
        <dbReference type="ChEBI" id="CHEBI:37565"/>
        <dbReference type="ChEBI" id="CHEBI:43474"/>
        <dbReference type="ChEBI" id="CHEBI:58189"/>
    </reaction>
    <physiologicalReaction direction="left-to-right" evidence="36">
        <dbReference type="Rhea" id="RHEA:19670"/>
    </physiologicalReaction>
</comment>
<dbReference type="OrthoDB" id="6372431at2759"/>
<evidence type="ECO:0000256" key="39">
    <source>
        <dbReference type="ARBA" id="ARBA00049333"/>
    </source>
</evidence>
<dbReference type="GO" id="GO:0004050">
    <property type="term" value="F:apyrase activity"/>
    <property type="evidence" value="ECO:0007669"/>
    <property type="project" value="UniProtKB-EC"/>
</dbReference>
<keyword evidence="15 45" id="KW-0472">Membrane</keyword>
<evidence type="ECO:0000256" key="1">
    <source>
        <dbReference type="ARBA" id="ARBA00001913"/>
    </source>
</evidence>
<evidence type="ECO:0000256" key="2">
    <source>
        <dbReference type="ARBA" id="ARBA00001946"/>
    </source>
</evidence>
<keyword evidence="13" id="KW-0460">Magnesium</keyword>
<dbReference type="FunFam" id="3.30.420.40:FF:000068">
    <property type="entry name" value="Ectonucleoside triphosphate diphosphohydrolase 1"/>
    <property type="match status" value="1"/>
</dbReference>
<comment type="cofactor">
    <cofactor evidence="2">
        <name>Mg(2+)</name>
        <dbReference type="ChEBI" id="CHEBI:18420"/>
    </cofactor>
</comment>
<comment type="catalytic activity">
    <reaction evidence="26">
        <text>UTP + H2O = UDP + phosphate + H(+)</text>
        <dbReference type="Rhea" id="RHEA:64900"/>
        <dbReference type="ChEBI" id="CHEBI:15377"/>
        <dbReference type="ChEBI" id="CHEBI:15378"/>
        <dbReference type="ChEBI" id="CHEBI:43474"/>
        <dbReference type="ChEBI" id="CHEBI:46398"/>
        <dbReference type="ChEBI" id="CHEBI:58223"/>
    </reaction>
    <physiologicalReaction direction="left-to-right" evidence="26">
        <dbReference type="Rhea" id="RHEA:64901"/>
    </physiologicalReaction>
</comment>
<evidence type="ECO:0000256" key="43">
    <source>
        <dbReference type="PIRSR" id="PIRSR600407-1"/>
    </source>
</evidence>
<comment type="catalytic activity">
    <reaction evidence="27">
        <text>ITP + 2 H2O = IMP + 2 phosphate + 2 H(+)</text>
        <dbReference type="Rhea" id="RHEA:77735"/>
        <dbReference type="ChEBI" id="CHEBI:15377"/>
        <dbReference type="ChEBI" id="CHEBI:15378"/>
        <dbReference type="ChEBI" id="CHEBI:43474"/>
        <dbReference type="ChEBI" id="CHEBI:58053"/>
        <dbReference type="ChEBI" id="CHEBI:61402"/>
    </reaction>
    <physiologicalReaction direction="left-to-right" evidence="27">
        <dbReference type="Rhea" id="RHEA:77736"/>
    </physiologicalReaction>
</comment>
<keyword evidence="16" id="KW-1015">Disulfide bond</keyword>
<comment type="subunit">
    <text evidence="6">Homodimer; disulfide-linked.</text>
</comment>
<evidence type="ECO:0000313" key="47">
    <source>
        <dbReference type="Proteomes" id="UP000437017"/>
    </source>
</evidence>
<dbReference type="GO" id="GO:0045134">
    <property type="term" value="F:UDP phosphatase activity"/>
    <property type="evidence" value="ECO:0007669"/>
    <property type="project" value="TreeGrafter"/>
</dbReference>
<dbReference type="PANTHER" id="PTHR11782">
    <property type="entry name" value="ADENOSINE/GUANOSINE DIPHOSPHATASE"/>
    <property type="match status" value="1"/>
</dbReference>
<comment type="catalytic activity">
    <reaction evidence="42">
        <text>ADP + H2O = AMP + phosphate + H(+)</text>
        <dbReference type="Rhea" id="RHEA:61436"/>
        <dbReference type="ChEBI" id="CHEBI:15377"/>
        <dbReference type="ChEBI" id="CHEBI:15378"/>
        <dbReference type="ChEBI" id="CHEBI:43474"/>
        <dbReference type="ChEBI" id="CHEBI:456215"/>
        <dbReference type="ChEBI" id="CHEBI:456216"/>
    </reaction>
    <physiologicalReaction direction="left-to-right" evidence="42">
        <dbReference type="Rhea" id="RHEA:61437"/>
    </physiologicalReaction>
</comment>
<evidence type="ECO:0000256" key="44">
    <source>
        <dbReference type="RuleBase" id="RU003833"/>
    </source>
</evidence>
<protein>
    <recommendedName>
        <fullName evidence="18">Ectonucleoside triphosphate diphosphohydrolase 1</fullName>
        <ecNumber evidence="7">3.6.1.5</ecNumber>
    </recommendedName>
    <alternativeName>
        <fullName evidence="23">ATP diphosphohydrolase</fullName>
    </alternativeName>
    <alternativeName>
        <fullName evidence="20">Ecto-ATP diphosphohydrolase 1</fullName>
    </alternativeName>
    <alternativeName>
        <fullName evidence="21">Ecto-apyrase</fullName>
    </alternativeName>
    <alternativeName>
        <fullName evidence="19">Lymphoid cell activation antigen</fullName>
    </alternativeName>
    <alternativeName>
        <fullName evidence="22">Nucleoside triphosphate diphosphohydrolase 1</fullName>
    </alternativeName>
</protein>
<dbReference type="EC" id="3.6.1.5" evidence="7"/>
<evidence type="ECO:0000256" key="29">
    <source>
        <dbReference type="ARBA" id="ARBA00048136"/>
    </source>
</evidence>
<evidence type="ECO:0000256" key="8">
    <source>
        <dbReference type="ARBA" id="ARBA00022692"/>
    </source>
</evidence>
<comment type="catalytic activity">
    <reaction evidence="31">
        <text>IDP + H2O = IMP + phosphate + H(+)</text>
        <dbReference type="Rhea" id="RHEA:35207"/>
        <dbReference type="ChEBI" id="CHEBI:15377"/>
        <dbReference type="ChEBI" id="CHEBI:15378"/>
        <dbReference type="ChEBI" id="CHEBI:43474"/>
        <dbReference type="ChEBI" id="CHEBI:58053"/>
        <dbReference type="ChEBI" id="CHEBI:58280"/>
    </reaction>
    <physiologicalReaction direction="left-to-right" evidence="31">
        <dbReference type="Rhea" id="RHEA:35208"/>
    </physiologicalReaction>
</comment>
<evidence type="ECO:0000256" key="10">
    <source>
        <dbReference type="ARBA" id="ARBA00022801"/>
    </source>
</evidence>
<dbReference type="PROSITE" id="PS01238">
    <property type="entry name" value="GDA1_CD39_NTPASE"/>
    <property type="match status" value="1"/>
</dbReference>
<evidence type="ECO:0000256" key="35">
    <source>
        <dbReference type="ARBA" id="ARBA00049104"/>
    </source>
</evidence>
<keyword evidence="9" id="KW-0547">Nucleotide-binding</keyword>
<comment type="catalytic activity">
    <reaction evidence="25">
        <text>a ribonucleoside 5'-triphosphate + 2 H2O = a ribonucleoside 5'-phosphate + 2 phosphate + 2 H(+)</text>
        <dbReference type="Rhea" id="RHEA:36795"/>
        <dbReference type="ChEBI" id="CHEBI:15377"/>
        <dbReference type="ChEBI" id="CHEBI:15378"/>
        <dbReference type="ChEBI" id="CHEBI:43474"/>
        <dbReference type="ChEBI" id="CHEBI:58043"/>
        <dbReference type="ChEBI" id="CHEBI:61557"/>
        <dbReference type="EC" id="3.6.1.5"/>
    </reaction>
    <physiologicalReaction direction="left-to-right" evidence="25">
        <dbReference type="Rhea" id="RHEA:36796"/>
    </physiologicalReaction>
</comment>
<feature type="transmembrane region" description="Helical" evidence="45">
    <location>
        <begin position="344"/>
        <end position="366"/>
    </location>
</feature>
<evidence type="ECO:0000256" key="13">
    <source>
        <dbReference type="ARBA" id="ARBA00022842"/>
    </source>
</evidence>
<keyword evidence="14 45" id="KW-1133">Transmembrane helix</keyword>
<comment type="catalytic activity">
    <reaction evidence="41">
        <text>UDP + H2O = UMP + phosphate + H(+)</text>
        <dbReference type="Rhea" id="RHEA:64876"/>
        <dbReference type="ChEBI" id="CHEBI:15377"/>
        <dbReference type="ChEBI" id="CHEBI:15378"/>
        <dbReference type="ChEBI" id="CHEBI:43474"/>
        <dbReference type="ChEBI" id="CHEBI:57865"/>
        <dbReference type="ChEBI" id="CHEBI:58223"/>
    </reaction>
    <physiologicalReaction direction="left-to-right" evidence="41">
        <dbReference type="Rhea" id="RHEA:64877"/>
    </physiologicalReaction>
</comment>
<evidence type="ECO:0000256" key="38">
    <source>
        <dbReference type="ARBA" id="ARBA00049315"/>
    </source>
</evidence>
<dbReference type="GO" id="GO:0017111">
    <property type="term" value="F:ribonucleoside triphosphate phosphatase activity"/>
    <property type="evidence" value="ECO:0007669"/>
    <property type="project" value="TreeGrafter"/>
</dbReference>
<evidence type="ECO:0000256" key="28">
    <source>
        <dbReference type="ARBA" id="ARBA00047940"/>
    </source>
</evidence>
<dbReference type="EMBL" id="SGJD01005507">
    <property type="protein sequence ID" value="KAB0390390.1"/>
    <property type="molecule type" value="Genomic_DNA"/>
</dbReference>
<dbReference type="PANTHER" id="PTHR11782:SF32">
    <property type="entry name" value="ECTONUCLEOSIDE TRIPHOSPHATE DIPHOSPHOHYDROLASE 1"/>
    <property type="match status" value="1"/>
</dbReference>
<evidence type="ECO:0000256" key="25">
    <source>
        <dbReference type="ARBA" id="ARBA00047297"/>
    </source>
</evidence>
<evidence type="ECO:0000256" key="40">
    <source>
        <dbReference type="ARBA" id="ARBA00049373"/>
    </source>
</evidence>
<comment type="similarity">
    <text evidence="5 44">Belongs to the GDA1/CD39 NTPase family.</text>
</comment>
<evidence type="ECO:0000256" key="7">
    <source>
        <dbReference type="ARBA" id="ARBA00012148"/>
    </source>
</evidence>
<evidence type="ECO:0000256" key="3">
    <source>
        <dbReference type="ARBA" id="ARBA00004141"/>
    </source>
</evidence>
<keyword evidence="17" id="KW-0325">Glycoprotein</keyword>
<evidence type="ECO:0000256" key="34">
    <source>
        <dbReference type="ARBA" id="ARBA00048790"/>
    </source>
</evidence>
<keyword evidence="8 45" id="KW-0812">Transmembrane</keyword>
<organism evidence="46 47">
    <name type="scientific">Balaenoptera physalus</name>
    <name type="common">Fin whale</name>
    <name type="synonym">Balaena physalus</name>
    <dbReference type="NCBI Taxonomy" id="9770"/>
    <lineage>
        <taxon>Eukaryota</taxon>
        <taxon>Metazoa</taxon>
        <taxon>Chordata</taxon>
        <taxon>Craniata</taxon>
        <taxon>Vertebrata</taxon>
        <taxon>Euteleostomi</taxon>
        <taxon>Mammalia</taxon>
        <taxon>Eutheria</taxon>
        <taxon>Laurasiatheria</taxon>
        <taxon>Artiodactyla</taxon>
        <taxon>Whippomorpha</taxon>
        <taxon>Cetacea</taxon>
        <taxon>Mysticeti</taxon>
        <taxon>Balaenopteridae</taxon>
        <taxon>Balaenoptera</taxon>
    </lineage>
</organism>
<evidence type="ECO:0000256" key="9">
    <source>
        <dbReference type="ARBA" id="ARBA00022741"/>
    </source>
</evidence>
<accession>A0A643BRL1</accession>
<dbReference type="InterPro" id="IPR000407">
    <property type="entry name" value="GDA1_CD39_NTPase"/>
</dbReference>
<evidence type="ECO:0000256" key="15">
    <source>
        <dbReference type="ARBA" id="ARBA00023136"/>
    </source>
</evidence>
<evidence type="ECO:0000256" key="32">
    <source>
        <dbReference type="ARBA" id="ARBA00048517"/>
    </source>
</evidence>
<comment type="caution">
    <text evidence="46">The sequence shown here is derived from an EMBL/GenBank/DDBJ whole genome shotgun (WGS) entry which is preliminary data.</text>
</comment>
<gene>
    <name evidence="46" type="ORF">E2I00_008653</name>
</gene>
<dbReference type="GO" id="GO:0009134">
    <property type="term" value="P:nucleoside diphosphate catabolic process"/>
    <property type="evidence" value="ECO:0007669"/>
    <property type="project" value="TreeGrafter"/>
</dbReference>
<dbReference type="Gene3D" id="3.30.420.40">
    <property type="match status" value="2"/>
</dbReference>
<proteinExistence type="inferred from homology"/>
<comment type="catalytic activity">
    <reaction evidence="32">
        <text>ATP + 2 H2O = AMP + 2 phosphate + 2 H(+)</text>
        <dbReference type="Rhea" id="RHEA:20988"/>
        <dbReference type="ChEBI" id="CHEBI:15377"/>
        <dbReference type="ChEBI" id="CHEBI:15378"/>
        <dbReference type="ChEBI" id="CHEBI:30616"/>
        <dbReference type="ChEBI" id="CHEBI:43474"/>
        <dbReference type="ChEBI" id="CHEBI:456215"/>
    </reaction>
    <physiologicalReaction direction="left-to-right" evidence="32">
        <dbReference type="Rhea" id="RHEA:20989"/>
    </physiologicalReaction>
</comment>
<evidence type="ECO:0000256" key="16">
    <source>
        <dbReference type="ARBA" id="ARBA00023157"/>
    </source>
</evidence>
<comment type="catalytic activity">
    <reaction evidence="38">
        <text>UTP + 2 H2O = UMP + 2 phosphate + 2 H(+)</text>
        <dbReference type="Rhea" id="RHEA:64896"/>
        <dbReference type="ChEBI" id="CHEBI:15377"/>
        <dbReference type="ChEBI" id="CHEBI:15378"/>
        <dbReference type="ChEBI" id="CHEBI:43474"/>
        <dbReference type="ChEBI" id="CHEBI:46398"/>
        <dbReference type="ChEBI" id="CHEBI:57865"/>
    </reaction>
    <physiologicalReaction direction="left-to-right" evidence="38">
        <dbReference type="Rhea" id="RHEA:64897"/>
    </physiologicalReaction>
</comment>
<comment type="catalytic activity">
    <reaction evidence="30">
        <text>GDP + H2O = GMP + phosphate + H(+)</text>
        <dbReference type="Rhea" id="RHEA:22156"/>
        <dbReference type="ChEBI" id="CHEBI:15377"/>
        <dbReference type="ChEBI" id="CHEBI:15378"/>
        <dbReference type="ChEBI" id="CHEBI:43474"/>
        <dbReference type="ChEBI" id="CHEBI:58115"/>
        <dbReference type="ChEBI" id="CHEBI:58189"/>
    </reaction>
    <physiologicalReaction direction="left-to-right" evidence="30">
        <dbReference type="Rhea" id="RHEA:22157"/>
    </physiologicalReaction>
</comment>
<evidence type="ECO:0000256" key="45">
    <source>
        <dbReference type="SAM" id="Phobius"/>
    </source>
</evidence>
<feature type="non-terminal residue" evidence="46">
    <location>
        <position position="1"/>
    </location>
</feature>
<evidence type="ECO:0000256" key="12">
    <source>
        <dbReference type="ARBA" id="ARBA00022840"/>
    </source>
</evidence>
<evidence type="ECO:0000256" key="11">
    <source>
        <dbReference type="ARBA" id="ARBA00022837"/>
    </source>
</evidence>
<comment type="catalytic activity">
    <reaction evidence="34">
        <text>a ribonucleoside 5'-diphosphate + H2O = a ribonucleoside 5'-phosphate + phosphate + H(+)</text>
        <dbReference type="Rhea" id="RHEA:36799"/>
        <dbReference type="ChEBI" id="CHEBI:15377"/>
        <dbReference type="ChEBI" id="CHEBI:15378"/>
        <dbReference type="ChEBI" id="CHEBI:43474"/>
        <dbReference type="ChEBI" id="CHEBI:57930"/>
        <dbReference type="ChEBI" id="CHEBI:58043"/>
    </reaction>
    <physiologicalReaction direction="left-to-right" evidence="34">
        <dbReference type="Rhea" id="RHEA:36800"/>
    </physiologicalReaction>
</comment>
<evidence type="ECO:0000256" key="21">
    <source>
        <dbReference type="ARBA" id="ARBA00042196"/>
    </source>
</evidence>
<comment type="catalytic activity">
    <reaction evidence="37">
        <text>ITP + H2O = IDP + phosphate + H(+)</text>
        <dbReference type="Rhea" id="RHEA:28330"/>
        <dbReference type="ChEBI" id="CHEBI:15377"/>
        <dbReference type="ChEBI" id="CHEBI:15378"/>
        <dbReference type="ChEBI" id="CHEBI:43474"/>
        <dbReference type="ChEBI" id="CHEBI:58280"/>
        <dbReference type="ChEBI" id="CHEBI:61402"/>
    </reaction>
    <physiologicalReaction direction="left-to-right" evidence="37">
        <dbReference type="Rhea" id="RHEA:28331"/>
    </physiologicalReaction>
</comment>
<evidence type="ECO:0000256" key="14">
    <source>
        <dbReference type="ARBA" id="ARBA00022989"/>
    </source>
</evidence>
<evidence type="ECO:0000256" key="30">
    <source>
        <dbReference type="ARBA" id="ARBA00048153"/>
    </source>
</evidence>
<sequence>FGIVLDAGSSHTNLYIYKWPAEKENDTGVVTQIEECKVKGPGISEFAQKLSEIDIYLTACMERARKVIPTSQHTETPVYLGATAGMRLLRMENERLADKILAAVANSISSYPFDFQGARIITGQEEGAYGWITINYLLGRFTQGTNGTIRDPCFHSGYRRKMNMSDLYDAPCTRRFEATFPFLPFPEFEIRGTGNYRQCRRSILQLFNTSYCPYSSCSFNGIFLPPPQGNFGAFSAFYYVMEFLNLTSEEQSTHKKMINTLEKFCSQPWEEVTESWKNIHFMGKCYGQGYMKAHLILGPETTAFPHCSQVRSTSVGWTLGYMLNLTNMIPSEEPLSTPLSHSTYVFLMVLFSLILVIAVIIGIFIFHKPSYFWKDMV</sequence>
<comment type="catalytic activity">
    <reaction evidence="28">
        <text>a ribonucleoside 5'-triphosphate + H2O = a ribonucleoside 5'-diphosphate + phosphate + H(+)</text>
        <dbReference type="Rhea" id="RHEA:23680"/>
        <dbReference type="ChEBI" id="CHEBI:15377"/>
        <dbReference type="ChEBI" id="CHEBI:15378"/>
        <dbReference type="ChEBI" id="CHEBI:43474"/>
        <dbReference type="ChEBI" id="CHEBI:57930"/>
        <dbReference type="ChEBI" id="CHEBI:61557"/>
    </reaction>
    <physiologicalReaction direction="left-to-right" evidence="28">
        <dbReference type="Rhea" id="RHEA:23681"/>
    </physiologicalReaction>
</comment>
<evidence type="ECO:0000256" key="22">
    <source>
        <dbReference type="ARBA" id="ARBA00044280"/>
    </source>
</evidence>
<evidence type="ECO:0000256" key="19">
    <source>
        <dbReference type="ARBA" id="ARBA00041335"/>
    </source>
</evidence>
<evidence type="ECO:0000256" key="27">
    <source>
        <dbReference type="ARBA" id="ARBA00047627"/>
    </source>
</evidence>
<evidence type="ECO:0000256" key="23">
    <source>
        <dbReference type="ARBA" id="ARBA00044314"/>
    </source>
</evidence>
<feature type="active site" description="Proton acceptor" evidence="43">
    <location>
        <position position="126"/>
    </location>
</feature>
<dbReference type="Proteomes" id="UP000437017">
    <property type="component" value="Unassembled WGS sequence"/>
</dbReference>
<dbReference type="Gene3D" id="3.30.420.150">
    <property type="entry name" value="Exopolyphosphatase. Domain 2"/>
    <property type="match status" value="1"/>
</dbReference>
<name>A0A643BRL1_BALPH</name>
<evidence type="ECO:0000256" key="4">
    <source>
        <dbReference type="ARBA" id="ARBA00004345"/>
    </source>
</evidence>
<evidence type="ECO:0000313" key="46">
    <source>
        <dbReference type="EMBL" id="KAB0390390.1"/>
    </source>
</evidence>
<evidence type="ECO:0000256" key="36">
    <source>
        <dbReference type="ARBA" id="ARBA00049117"/>
    </source>
</evidence>
<evidence type="ECO:0000256" key="6">
    <source>
        <dbReference type="ARBA" id="ARBA00011748"/>
    </source>
</evidence>
<dbReference type="GO" id="GO:0004382">
    <property type="term" value="F:GDP phosphatase activity"/>
    <property type="evidence" value="ECO:0007669"/>
    <property type="project" value="TreeGrafter"/>
</dbReference>
<evidence type="ECO:0000256" key="20">
    <source>
        <dbReference type="ARBA" id="ARBA00042147"/>
    </source>
</evidence>
<dbReference type="GO" id="GO:0005901">
    <property type="term" value="C:caveola"/>
    <property type="evidence" value="ECO:0007669"/>
    <property type="project" value="UniProtKB-SubCell"/>
</dbReference>
<reference evidence="46 47" key="1">
    <citation type="journal article" date="2019" name="PLoS ONE">
        <title>Genomic analyses reveal an absence of contemporary introgressive admixture between fin whales and blue whales, despite known hybrids.</title>
        <authorList>
            <person name="Westbury M.V."/>
            <person name="Petersen B."/>
            <person name="Lorenzen E.D."/>
        </authorList>
    </citation>
    <scope>NUCLEOTIDE SEQUENCE [LARGE SCALE GENOMIC DNA]</scope>
    <source>
        <strain evidence="46">FinWhale-01</strain>
    </source>
</reference>
<keyword evidence="10 44" id="KW-0378">Hydrolase</keyword>
<dbReference type="Pfam" id="PF01150">
    <property type="entry name" value="GDA1_CD39"/>
    <property type="match status" value="2"/>
</dbReference>
<comment type="catalytic activity">
    <reaction evidence="40">
        <text>CTP + 2 H2O = CMP + 2 phosphate + 2 H(+)</text>
        <dbReference type="Rhea" id="RHEA:64908"/>
        <dbReference type="ChEBI" id="CHEBI:15377"/>
        <dbReference type="ChEBI" id="CHEBI:15378"/>
        <dbReference type="ChEBI" id="CHEBI:37563"/>
        <dbReference type="ChEBI" id="CHEBI:43474"/>
        <dbReference type="ChEBI" id="CHEBI:60377"/>
    </reaction>
    <physiologicalReaction direction="left-to-right" evidence="40">
        <dbReference type="Rhea" id="RHEA:64909"/>
    </physiologicalReaction>
</comment>
<evidence type="ECO:0000256" key="26">
    <source>
        <dbReference type="ARBA" id="ARBA00047358"/>
    </source>
</evidence>
<keyword evidence="47" id="KW-1185">Reference proteome</keyword>
<comment type="subcellular location">
    <subcellularLocation>
        <location evidence="4">Membrane</location>
        <location evidence="4">Caveola</location>
    </subcellularLocation>
    <subcellularLocation>
        <location evidence="3">Membrane</location>
        <topology evidence="3">Multi-pass membrane protein</topology>
    </subcellularLocation>
</comment>